<dbReference type="InParanoid" id="A0A2T0H1E9"/>
<evidence type="ECO:0000313" key="2">
    <source>
        <dbReference type="EMBL" id="PRW65199.1"/>
    </source>
</evidence>
<dbReference type="AlphaFoldDB" id="A0A2T0H1E9"/>
<feature type="compositionally biased region" description="Polar residues" evidence="1">
    <location>
        <begin position="60"/>
        <end position="72"/>
    </location>
</feature>
<comment type="caution">
    <text evidence="2">The sequence shown here is derived from an EMBL/GenBank/DDBJ whole genome shotgun (WGS) entry which is preliminary data.</text>
</comment>
<evidence type="ECO:0000313" key="3">
    <source>
        <dbReference type="Proteomes" id="UP000239352"/>
    </source>
</evidence>
<sequence>MGSGVIRWYIRTGISPSSLAPTSDGAGVVGDGAGVESGVDGRELSARSASELPGEAQPPANRSPTETDSASSARGRGML</sequence>
<proteinExistence type="predicted"/>
<reference evidence="2 3" key="1">
    <citation type="submission" date="2018-03" db="EMBL/GenBank/DDBJ databases">
        <title>Actinopolyspora mortivallis from Sahara, screening for active biomolecules.</title>
        <authorList>
            <person name="Selama O."/>
            <person name="Wellington E.M.H."/>
            <person name="Hacene H."/>
        </authorList>
    </citation>
    <scope>NUCLEOTIDE SEQUENCE [LARGE SCALE GENOMIC DNA]</scope>
    <source>
        <strain evidence="2 3">M5A</strain>
    </source>
</reference>
<protein>
    <submittedName>
        <fullName evidence="2">Uncharacterized protein</fullName>
    </submittedName>
</protein>
<gene>
    <name evidence="2" type="ORF">CEP50_01335</name>
</gene>
<accession>A0A2T0H1E9</accession>
<evidence type="ECO:0000256" key="1">
    <source>
        <dbReference type="SAM" id="MobiDB-lite"/>
    </source>
</evidence>
<organism evidence="2 3">
    <name type="scientific">Actinopolyspora mortivallis</name>
    <dbReference type="NCBI Taxonomy" id="33906"/>
    <lineage>
        <taxon>Bacteria</taxon>
        <taxon>Bacillati</taxon>
        <taxon>Actinomycetota</taxon>
        <taxon>Actinomycetes</taxon>
        <taxon>Actinopolysporales</taxon>
        <taxon>Actinopolysporaceae</taxon>
        <taxon>Actinopolyspora</taxon>
    </lineage>
</organism>
<dbReference type="EMBL" id="PVSR01000001">
    <property type="protein sequence ID" value="PRW65199.1"/>
    <property type="molecule type" value="Genomic_DNA"/>
</dbReference>
<dbReference type="Proteomes" id="UP000239352">
    <property type="component" value="Unassembled WGS sequence"/>
</dbReference>
<keyword evidence="3" id="KW-1185">Reference proteome</keyword>
<name>A0A2T0H1E9_ACTMO</name>
<feature type="region of interest" description="Disordered" evidence="1">
    <location>
        <begin position="13"/>
        <end position="79"/>
    </location>
</feature>